<protein>
    <submittedName>
        <fullName evidence="2">Protein ApaG</fullName>
    </submittedName>
</protein>
<sequence>MFKIKVDTAFWPEHSDPANDVYVFVYTVQITNVGQKSAQLLSRHWVITDGFGTTREVRGDGVVGVQPKIAAGESFEYSSSCPLSTPFGRMHGEYYCVDETGAQFIVDISQFLLTAPNTVH</sequence>
<reference evidence="3" key="1">
    <citation type="submission" date="2018-07" db="EMBL/GenBank/DDBJ databases">
        <authorList>
            <person name="Kim H."/>
        </authorList>
    </citation>
    <scope>NUCLEOTIDE SEQUENCE [LARGE SCALE GENOMIC DNA]</scope>
    <source>
        <strain evidence="3">F02</strain>
    </source>
</reference>
<evidence type="ECO:0000313" key="3">
    <source>
        <dbReference type="Proteomes" id="UP000252182"/>
    </source>
</evidence>
<dbReference type="InterPro" id="IPR007474">
    <property type="entry name" value="ApaG_domain"/>
</dbReference>
<dbReference type="Gene3D" id="2.60.40.1470">
    <property type="entry name" value="ApaG domain"/>
    <property type="match status" value="1"/>
</dbReference>
<evidence type="ECO:0000259" key="1">
    <source>
        <dbReference type="PROSITE" id="PS51087"/>
    </source>
</evidence>
<dbReference type="InterPro" id="IPR036767">
    <property type="entry name" value="ApaG_sf"/>
</dbReference>
<dbReference type="SUPFAM" id="SSF110069">
    <property type="entry name" value="ApaG-like"/>
    <property type="match status" value="1"/>
</dbReference>
<dbReference type="KEGG" id="hyf:DTO96_101501"/>
<keyword evidence="3" id="KW-1185">Reference proteome</keyword>
<dbReference type="PROSITE" id="PS51087">
    <property type="entry name" value="APAG"/>
    <property type="match status" value="1"/>
</dbReference>
<dbReference type="PANTHER" id="PTHR47191:SF2">
    <property type="entry name" value="OS05G0170800 PROTEIN"/>
    <property type="match status" value="1"/>
</dbReference>
<dbReference type="Proteomes" id="UP000252182">
    <property type="component" value="Chromosome"/>
</dbReference>
<dbReference type="AlphaFoldDB" id="A0A345DBM7"/>
<feature type="domain" description="ApaG" evidence="1">
    <location>
        <begin position="1"/>
        <end position="120"/>
    </location>
</feature>
<dbReference type="EMBL" id="CP031124">
    <property type="protein sequence ID" value="AXF85765.1"/>
    <property type="molecule type" value="Genomic_DNA"/>
</dbReference>
<dbReference type="Pfam" id="PF04379">
    <property type="entry name" value="DUF525"/>
    <property type="match status" value="1"/>
</dbReference>
<proteinExistence type="predicted"/>
<organism evidence="2 3">
    <name type="scientific">Ephemeroptericola cinctiostellae</name>
    <dbReference type="NCBI Taxonomy" id="2268024"/>
    <lineage>
        <taxon>Bacteria</taxon>
        <taxon>Pseudomonadati</taxon>
        <taxon>Pseudomonadota</taxon>
        <taxon>Betaproteobacteria</taxon>
        <taxon>Burkholderiales</taxon>
        <taxon>Burkholderiaceae</taxon>
        <taxon>Ephemeroptericola</taxon>
    </lineage>
</organism>
<dbReference type="OrthoDB" id="9795226at2"/>
<dbReference type="RefSeq" id="WP_114563971.1">
    <property type="nucleotide sequence ID" value="NZ_CP031124.1"/>
</dbReference>
<dbReference type="NCBIfam" id="NF003967">
    <property type="entry name" value="PRK05461.1"/>
    <property type="match status" value="1"/>
</dbReference>
<dbReference type="InterPro" id="IPR050718">
    <property type="entry name" value="ApaG-like"/>
</dbReference>
<accession>A0A345DBM7</accession>
<name>A0A345DBM7_9BURK</name>
<dbReference type="PANTHER" id="PTHR47191">
    <property type="entry name" value="OS05G0170800 PROTEIN"/>
    <property type="match status" value="1"/>
</dbReference>
<evidence type="ECO:0000313" key="2">
    <source>
        <dbReference type="EMBL" id="AXF85765.1"/>
    </source>
</evidence>
<gene>
    <name evidence="2" type="primary">apaG</name>
    <name evidence="2" type="ORF">DTO96_101501</name>
</gene>